<accession>A0ABY6DFA1</accession>
<dbReference type="PANTHER" id="PTHR30386">
    <property type="entry name" value="MEMBRANE FUSION SUBUNIT OF EMRAB-TOLC MULTIDRUG EFFLUX PUMP"/>
    <property type="match status" value="1"/>
</dbReference>
<dbReference type="InterPro" id="IPR010129">
    <property type="entry name" value="T1SS_HlyD"/>
</dbReference>
<keyword evidence="3 9" id="KW-0813">Transport</keyword>
<dbReference type="SUPFAM" id="SSF111369">
    <property type="entry name" value="HlyD-like secretion proteins"/>
    <property type="match status" value="1"/>
</dbReference>
<evidence type="ECO:0000259" key="12">
    <source>
        <dbReference type="Pfam" id="PF26002"/>
    </source>
</evidence>
<dbReference type="InterPro" id="IPR058982">
    <property type="entry name" value="Beta-barrel_AprE"/>
</dbReference>
<dbReference type="NCBIfam" id="TIGR01843">
    <property type="entry name" value="type_I_hlyD"/>
    <property type="match status" value="1"/>
</dbReference>
<comment type="similarity">
    <text evidence="2 9">Belongs to the membrane fusion protein (MFP) (TC 8.A.1) family.</text>
</comment>
<feature type="domain" description="AprE-like long alpha-helical hairpin" evidence="11">
    <location>
        <begin position="92"/>
        <end position="277"/>
    </location>
</feature>
<organism evidence="13 14">
    <name type="scientific">Roseovarius pelagicus</name>
    <dbReference type="NCBI Taxonomy" id="2980108"/>
    <lineage>
        <taxon>Bacteria</taxon>
        <taxon>Pseudomonadati</taxon>
        <taxon>Pseudomonadota</taxon>
        <taxon>Alphaproteobacteria</taxon>
        <taxon>Rhodobacterales</taxon>
        <taxon>Roseobacteraceae</taxon>
        <taxon>Roseovarius</taxon>
    </lineage>
</organism>
<evidence type="ECO:0000256" key="7">
    <source>
        <dbReference type="ARBA" id="ARBA00022989"/>
    </source>
</evidence>
<evidence type="ECO:0000259" key="11">
    <source>
        <dbReference type="Pfam" id="PF25994"/>
    </source>
</evidence>
<dbReference type="Pfam" id="PF25994">
    <property type="entry name" value="HH_AprE"/>
    <property type="match status" value="1"/>
</dbReference>
<protein>
    <recommendedName>
        <fullName evidence="9">Membrane fusion protein (MFP) family protein</fullName>
    </recommendedName>
</protein>
<comment type="subcellular location">
    <subcellularLocation>
        <location evidence="1 9">Cell inner membrane</location>
        <topology evidence="1 9">Single-pass membrane protein</topology>
    </subcellularLocation>
</comment>
<dbReference type="RefSeq" id="WP_263048931.1">
    <property type="nucleotide sequence ID" value="NZ_CP106738.1"/>
</dbReference>
<proteinExistence type="inferred from homology"/>
<keyword evidence="6 9" id="KW-0812">Transmembrane</keyword>
<dbReference type="Gene3D" id="2.40.50.100">
    <property type="match status" value="1"/>
</dbReference>
<evidence type="ECO:0000256" key="9">
    <source>
        <dbReference type="RuleBase" id="RU365093"/>
    </source>
</evidence>
<keyword evidence="10" id="KW-0175">Coiled coil</keyword>
<dbReference type="InterPro" id="IPR058781">
    <property type="entry name" value="HH_AprE-like"/>
</dbReference>
<keyword evidence="8 9" id="KW-0472">Membrane</keyword>
<evidence type="ECO:0000313" key="13">
    <source>
        <dbReference type="EMBL" id="UXX84816.1"/>
    </source>
</evidence>
<dbReference type="PRINTS" id="PR01490">
    <property type="entry name" value="RTXTOXIND"/>
</dbReference>
<dbReference type="Gene3D" id="2.40.30.170">
    <property type="match status" value="1"/>
</dbReference>
<evidence type="ECO:0000256" key="8">
    <source>
        <dbReference type="ARBA" id="ARBA00023136"/>
    </source>
</evidence>
<dbReference type="PANTHER" id="PTHR30386:SF17">
    <property type="entry name" value="ALKALINE PROTEASE SECRETION PROTEIN APRE"/>
    <property type="match status" value="1"/>
</dbReference>
<dbReference type="Proteomes" id="UP001064087">
    <property type="component" value="Chromosome"/>
</dbReference>
<dbReference type="InterPro" id="IPR050739">
    <property type="entry name" value="MFP"/>
</dbReference>
<keyword evidence="14" id="KW-1185">Reference proteome</keyword>
<evidence type="ECO:0000256" key="10">
    <source>
        <dbReference type="SAM" id="Coils"/>
    </source>
</evidence>
<evidence type="ECO:0000256" key="5">
    <source>
        <dbReference type="ARBA" id="ARBA00022519"/>
    </source>
</evidence>
<keyword evidence="5 9" id="KW-0997">Cell inner membrane</keyword>
<name>A0ABY6DFA1_9RHOB</name>
<keyword evidence="4 9" id="KW-1003">Cell membrane</keyword>
<evidence type="ECO:0000256" key="6">
    <source>
        <dbReference type="ARBA" id="ARBA00022692"/>
    </source>
</evidence>
<sequence>MRTGSDLADAPVRGFLTLGALALVLLIGGFGVWASQAQIAGALVVPAHVVSSEPSHVIQHPRGGVVAQVNVHEGQRVAAGEILLVLDAADLQSELALVQAELNEVRARHARLVAERDGAARIRFPDDMAADDPALADVMAGQRSLLRARDALDAEIGTQLDQRMQLIAAQIAGLESQKDAVTTQQMVIAEELEDQQALLDKGLAQAGRVLALRREAARLAGVAGDLAAQVAQAHARIVALQTERQTLRTRRREEAISKLRDILHRERVLRERSRALRTRIAAQRLIAPVDGWVHDMGKLTRGTVVQPAVTMMQIVPFNRISHIEARVDPGQRDRVSMGQRVTLRFPSFDKGTSPELEGQITHLSADVLIEATTERAYYRIEIALAGDAATQLPEGIVLIAGMSAEAYMRTGDHTPLEYLIKPLGDYVNRALRE</sequence>
<dbReference type="EMBL" id="CP106738">
    <property type="protein sequence ID" value="UXX84816.1"/>
    <property type="molecule type" value="Genomic_DNA"/>
</dbReference>
<evidence type="ECO:0000256" key="3">
    <source>
        <dbReference type="ARBA" id="ARBA00022448"/>
    </source>
</evidence>
<reference evidence="13" key="1">
    <citation type="submission" date="2022-10" db="EMBL/GenBank/DDBJ databases">
        <title>Roseovarius pelagicus sp. nov., isolated from Arctic seawater.</title>
        <authorList>
            <person name="Hong Y.W."/>
            <person name="Hwang C.Y."/>
        </authorList>
    </citation>
    <scope>NUCLEOTIDE SEQUENCE</scope>
    <source>
        <strain evidence="13">HL-MP18</strain>
    </source>
</reference>
<gene>
    <name evidence="13" type="ORF">N7U68_09340</name>
</gene>
<feature type="domain" description="AprE-like beta-barrel" evidence="12">
    <location>
        <begin position="323"/>
        <end position="411"/>
    </location>
</feature>
<dbReference type="Pfam" id="PF26002">
    <property type="entry name" value="Beta-barrel_AprE"/>
    <property type="match status" value="1"/>
</dbReference>
<feature type="coiled-coil region" evidence="10">
    <location>
        <begin position="88"/>
        <end position="115"/>
    </location>
</feature>
<feature type="transmembrane region" description="Helical" evidence="9">
    <location>
        <begin position="12"/>
        <end position="34"/>
    </location>
</feature>
<evidence type="ECO:0000256" key="2">
    <source>
        <dbReference type="ARBA" id="ARBA00009477"/>
    </source>
</evidence>
<evidence type="ECO:0000313" key="14">
    <source>
        <dbReference type="Proteomes" id="UP001064087"/>
    </source>
</evidence>
<evidence type="ECO:0000256" key="1">
    <source>
        <dbReference type="ARBA" id="ARBA00004377"/>
    </source>
</evidence>
<keyword evidence="7 9" id="KW-1133">Transmembrane helix</keyword>
<evidence type="ECO:0000256" key="4">
    <source>
        <dbReference type="ARBA" id="ARBA00022475"/>
    </source>
</evidence>